<dbReference type="GO" id="GO:0005829">
    <property type="term" value="C:cytosol"/>
    <property type="evidence" value="ECO:0007669"/>
    <property type="project" value="TreeGrafter"/>
</dbReference>
<keyword evidence="1" id="KW-0560">Oxidoreductase</keyword>
<evidence type="ECO:0000259" key="2">
    <source>
        <dbReference type="Pfam" id="PF01243"/>
    </source>
</evidence>
<dbReference type="Gene3D" id="2.30.110.10">
    <property type="entry name" value="Electron Transport, Fmn-binding Protein, Chain A"/>
    <property type="match status" value="1"/>
</dbReference>
<gene>
    <name evidence="3" type="ORF">Krac_1886</name>
</gene>
<dbReference type="InterPro" id="IPR012349">
    <property type="entry name" value="Split_barrel_FMN-bd"/>
</dbReference>
<keyword evidence="4" id="KW-1185">Reference proteome</keyword>
<dbReference type="SUPFAM" id="SSF50475">
    <property type="entry name" value="FMN-binding split barrel"/>
    <property type="match status" value="1"/>
</dbReference>
<protein>
    <submittedName>
        <fullName evidence="3">Pyridoxamine 5'-phosphate oxidase-related FMN-binding protein</fullName>
    </submittedName>
</protein>
<evidence type="ECO:0000313" key="4">
    <source>
        <dbReference type="Proteomes" id="UP000004508"/>
    </source>
</evidence>
<accession>D6U3U9</accession>
<comment type="caution">
    <text evidence="3">The sequence shown here is derived from an EMBL/GenBank/DDBJ whole genome shotgun (WGS) entry which is preliminary data.</text>
</comment>
<dbReference type="eggNOG" id="COG3467">
    <property type="taxonomic scope" value="Bacteria"/>
</dbReference>
<reference evidence="3 4" key="1">
    <citation type="journal article" date="2011" name="Stand. Genomic Sci.">
        <title>Non-contiguous finished genome sequence and contextual data of the filamentous soil bacterium Ktedonobacter racemifer type strain (SOSP1-21).</title>
        <authorList>
            <person name="Chang Y.J."/>
            <person name="Land M."/>
            <person name="Hauser L."/>
            <person name="Chertkov O."/>
            <person name="Del Rio T.G."/>
            <person name="Nolan M."/>
            <person name="Copeland A."/>
            <person name="Tice H."/>
            <person name="Cheng J.F."/>
            <person name="Lucas S."/>
            <person name="Han C."/>
            <person name="Goodwin L."/>
            <person name="Pitluck S."/>
            <person name="Ivanova N."/>
            <person name="Ovchinikova G."/>
            <person name="Pati A."/>
            <person name="Chen A."/>
            <person name="Palaniappan K."/>
            <person name="Mavromatis K."/>
            <person name="Liolios K."/>
            <person name="Brettin T."/>
            <person name="Fiebig A."/>
            <person name="Rohde M."/>
            <person name="Abt B."/>
            <person name="Goker M."/>
            <person name="Detter J.C."/>
            <person name="Woyke T."/>
            <person name="Bristow J."/>
            <person name="Eisen J.A."/>
            <person name="Markowitz V."/>
            <person name="Hugenholtz P."/>
            <person name="Kyrpides N.C."/>
            <person name="Klenk H.P."/>
            <person name="Lapidus A."/>
        </authorList>
    </citation>
    <scope>NUCLEOTIDE SEQUENCE [LARGE SCALE GENOMIC DNA]</scope>
    <source>
        <strain evidence="4">DSM 44963</strain>
    </source>
</reference>
<feature type="domain" description="Pyridoxamine 5'-phosphate oxidase N-terminal" evidence="2">
    <location>
        <begin position="23"/>
        <end position="119"/>
    </location>
</feature>
<evidence type="ECO:0000313" key="3">
    <source>
        <dbReference type="EMBL" id="EFH81187.1"/>
    </source>
</evidence>
<organism evidence="3 4">
    <name type="scientific">Ktedonobacter racemifer DSM 44963</name>
    <dbReference type="NCBI Taxonomy" id="485913"/>
    <lineage>
        <taxon>Bacteria</taxon>
        <taxon>Bacillati</taxon>
        <taxon>Chloroflexota</taxon>
        <taxon>Ktedonobacteria</taxon>
        <taxon>Ktedonobacterales</taxon>
        <taxon>Ktedonobacteraceae</taxon>
        <taxon>Ktedonobacter</taxon>
    </lineage>
</organism>
<dbReference type="AlphaFoldDB" id="D6U3U9"/>
<sequence>MNEPVTNIDPRFSDPDAVATPWDETRRVLETAELFWISTIRADDRPHMTPLVAVWLDGALYFTTGAAEQKALNLRENPHVILMTGCNHWDAGLDVVVEGKAISVVDRAMLKRLAAAWATKWDGRWQYEGRDGDLFHTNGGMALVFEVKPTKILAFAKGTFSHTRYQF</sequence>
<dbReference type="InterPro" id="IPR011576">
    <property type="entry name" value="Pyridox_Oxase_N"/>
</dbReference>
<evidence type="ECO:0000256" key="1">
    <source>
        <dbReference type="ARBA" id="ARBA00023002"/>
    </source>
</evidence>
<dbReference type="RefSeq" id="WP_007918399.1">
    <property type="nucleotide sequence ID" value="NZ_ADVG01000004.1"/>
</dbReference>
<dbReference type="STRING" id="485913.Krac_1886"/>
<dbReference type="InterPro" id="IPR052019">
    <property type="entry name" value="F420H2_bilvrd_red/Heme_oxyg"/>
</dbReference>
<dbReference type="GO" id="GO:0070967">
    <property type="term" value="F:coenzyme F420 binding"/>
    <property type="evidence" value="ECO:0007669"/>
    <property type="project" value="TreeGrafter"/>
</dbReference>
<dbReference type="PANTHER" id="PTHR35176">
    <property type="entry name" value="HEME OXYGENASE HI_0854-RELATED"/>
    <property type="match status" value="1"/>
</dbReference>
<dbReference type="Proteomes" id="UP000004508">
    <property type="component" value="Unassembled WGS sequence"/>
</dbReference>
<dbReference type="GO" id="GO:0016627">
    <property type="term" value="F:oxidoreductase activity, acting on the CH-CH group of donors"/>
    <property type="evidence" value="ECO:0007669"/>
    <property type="project" value="TreeGrafter"/>
</dbReference>
<dbReference type="EMBL" id="ADVG01000004">
    <property type="protein sequence ID" value="EFH81187.1"/>
    <property type="molecule type" value="Genomic_DNA"/>
</dbReference>
<dbReference type="InParanoid" id="D6U3U9"/>
<dbReference type="Pfam" id="PF01243">
    <property type="entry name" value="PNPOx_N"/>
    <property type="match status" value="1"/>
</dbReference>
<name>D6U3U9_KTERA</name>
<dbReference type="OrthoDB" id="157302at2"/>
<proteinExistence type="predicted"/>
<dbReference type="PANTHER" id="PTHR35176:SF4">
    <property type="entry name" value="PYRIDOXAMINE 5'-PHOSPHATE OXIDASE-RELATED FMN-BINDING"/>
    <property type="match status" value="1"/>
</dbReference>